<dbReference type="Pfam" id="PF04101">
    <property type="entry name" value="Glyco_tran_28_C"/>
    <property type="match status" value="1"/>
</dbReference>
<feature type="domain" description="Glycosyl transferase family 28 C-terminal" evidence="1">
    <location>
        <begin position="248"/>
        <end position="333"/>
    </location>
</feature>
<dbReference type="PANTHER" id="PTHR21015">
    <property type="entry name" value="UDP-N-ACETYLGLUCOSAMINE--N-ACETYLMURAMYL-(PENTAPEPTIDE) PYROPHOSPHORYL-UNDECAPRENOL N-ACETYLGLUCOSAMINE TRANSFERASE 1"/>
    <property type="match status" value="1"/>
</dbReference>
<dbReference type="KEGG" id="dsa:Desal_1762"/>
<dbReference type="HOGENOM" id="CLU_055279_0_0_7"/>
<keyword evidence="3" id="KW-1185">Reference proteome</keyword>
<dbReference type="Gene3D" id="3.40.50.2000">
    <property type="entry name" value="Glycogen Phosphorylase B"/>
    <property type="match status" value="1"/>
</dbReference>
<keyword evidence="2" id="KW-0808">Transferase</keyword>
<dbReference type="EMBL" id="CP001649">
    <property type="protein sequence ID" value="ACS79824.1"/>
    <property type="molecule type" value="Genomic_DNA"/>
</dbReference>
<reference evidence="2 3" key="1">
    <citation type="submission" date="2009-06" db="EMBL/GenBank/DDBJ databases">
        <title>Complete sequence of Desulfovibrio salexigens DSM 2638.</title>
        <authorList>
            <consortium name="US DOE Joint Genome Institute"/>
            <person name="Lucas S."/>
            <person name="Copeland A."/>
            <person name="Lapidus A."/>
            <person name="Glavina del Rio T."/>
            <person name="Tice H."/>
            <person name="Bruce D."/>
            <person name="Goodwin L."/>
            <person name="Pitluck S."/>
            <person name="Munk A.C."/>
            <person name="Brettin T."/>
            <person name="Detter J.C."/>
            <person name="Han C."/>
            <person name="Tapia R."/>
            <person name="Larimer F."/>
            <person name="Land M."/>
            <person name="Hauser L."/>
            <person name="Kyrpides N."/>
            <person name="Anderson I."/>
            <person name="Wall J.D."/>
            <person name="Arkin A.P."/>
            <person name="Dehal P."/>
            <person name="Chivian D."/>
            <person name="Giles B."/>
            <person name="Hazen T.C."/>
        </authorList>
    </citation>
    <scope>NUCLEOTIDE SEQUENCE [LARGE SCALE GENOMIC DNA]</scope>
    <source>
        <strain evidence="3">ATCC 14822 / DSM 2638 / NCIMB 8403 / VKM B-1763</strain>
    </source>
</reference>
<gene>
    <name evidence="2" type="ordered locus">Desal_1762</name>
</gene>
<evidence type="ECO:0000313" key="2">
    <source>
        <dbReference type="EMBL" id="ACS79824.1"/>
    </source>
</evidence>
<dbReference type="SUPFAM" id="SSF53756">
    <property type="entry name" value="UDP-Glycosyltransferase/glycogen phosphorylase"/>
    <property type="match status" value="1"/>
</dbReference>
<sequence>MKIIHYCQHVLGMSHFFRSLEIAKALDKEEVLFVAGGERPNQPLPPNVEYRQLPGLCMNENFGGLMPTEEGRELEEVKTERSATLFKIFEEEKPDVFLIELFPFGRKAFRFELLPVLDAVKEGRFGDVKVVCSLRDILVERNDGGKHEARVVKYLNKYFDLLLIHADPKIAALDETFQAFKQIEIPCEYTGFAARKPAENKRDKIRADLEVSADEKLLIASAGGGKVGGPLMQATLESFIRLNSEKCRLLMLSGPFLDDDKYAALCATAKPYKNITIQRFASDFTDLLTAGDAMISMAGYNTCMDILTSCIPSAVFPFAQNHEQRMRAERLAKYIPLKILDSTDMLIMTTAISDLLGQNRNRSDHGINLKGANKSADLIRNLRKI</sequence>
<proteinExistence type="predicted"/>
<dbReference type="Proteomes" id="UP000002601">
    <property type="component" value="Chromosome"/>
</dbReference>
<dbReference type="STRING" id="526222.Desal_1762"/>
<dbReference type="eggNOG" id="COG4671">
    <property type="taxonomic scope" value="Bacteria"/>
</dbReference>
<name>C6BTP4_MARSD</name>
<accession>C6BTP4</accession>
<protein>
    <submittedName>
        <fullName evidence="2">Glycosyltransferase 28 domain protein</fullName>
    </submittedName>
</protein>
<evidence type="ECO:0000313" key="3">
    <source>
        <dbReference type="Proteomes" id="UP000002601"/>
    </source>
</evidence>
<dbReference type="PANTHER" id="PTHR21015:SF28">
    <property type="entry name" value="SLL1722 PROTEIN"/>
    <property type="match status" value="1"/>
</dbReference>
<dbReference type="InterPro" id="IPR007235">
    <property type="entry name" value="Glyco_trans_28_C"/>
</dbReference>
<dbReference type="GO" id="GO:0016758">
    <property type="term" value="F:hexosyltransferase activity"/>
    <property type="evidence" value="ECO:0007669"/>
    <property type="project" value="InterPro"/>
</dbReference>
<dbReference type="RefSeq" id="WP_015851640.1">
    <property type="nucleotide sequence ID" value="NC_012881.1"/>
</dbReference>
<evidence type="ECO:0000259" key="1">
    <source>
        <dbReference type="Pfam" id="PF04101"/>
    </source>
</evidence>
<dbReference type="AlphaFoldDB" id="C6BTP4"/>
<organism evidence="2 3">
    <name type="scientific">Maridesulfovibrio salexigens (strain ATCC 14822 / DSM 2638 / NCIMB 8403 / VKM B-1763)</name>
    <name type="common">Desulfovibrio salexigens</name>
    <dbReference type="NCBI Taxonomy" id="526222"/>
    <lineage>
        <taxon>Bacteria</taxon>
        <taxon>Pseudomonadati</taxon>
        <taxon>Thermodesulfobacteriota</taxon>
        <taxon>Desulfovibrionia</taxon>
        <taxon>Desulfovibrionales</taxon>
        <taxon>Desulfovibrionaceae</taxon>
        <taxon>Maridesulfovibrio</taxon>
    </lineage>
</organism>
<dbReference type="OrthoDB" id="503443at2"/>
<dbReference type="CAZy" id="GT1">
    <property type="family name" value="Glycosyltransferase Family 1"/>
</dbReference>